<proteinExistence type="predicted"/>
<evidence type="ECO:0000313" key="2">
    <source>
        <dbReference type="Proteomes" id="UP001200557"/>
    </source>
</evidence>
<dbReference type="Gene3D" id="3.40.50.200">
    <property type="entry name" value="Peptidase S8/S53 domain"/>
    <property type="match status" value="1"/>
</dbReference>
<sequence>MSADRDWTSLPARQTPYTNWFFAKERDVFYQTERGEPSDEKNAFTAKGFDTQSFLTTGGREILRSLGIRHTEGGGLAPENVEADSIPFLSDSVDPVATNVNLKTEPLPNIESLAQRLDPNAVLTGVIDVGISPFHERFRASSRTTRIITCWQQAGPWVEGSHLPFGSELTACDIDGVLEGDPFDEETALRQHHVSRPEVLFGPREVDFRAAHGTHIADLAAGAVPSAKKGEKIKNPILAVNMPPRYSHGSAGNFLEFFAFAAVVRIVELADQLWQAVHKDKPGGFPIVINLSFGMQAGAKDGSAAFERLVQDLVSKRGAPTDIVMPAGNDNLNRGTARALVGADENTQRYVGLEPEEKLLLGWRVPPSDRSSNFLELWFPAMSPNRNDIEFRVTQPGVEPNPDQWHKVIGSTDLGKPENQFMDILQGAVRIYRMSHDQDGSTEVRPQIVIGLMPTEFFGSMATAAPSLAPAGLWTLEVRGTGEAVNVYAHIQSDQDIRPGRGRQTIRSYFDLELYDTHTSLQDGNDTVPIGMPRDSVYLSRAFEDRFTHLDNWRKEGPVQRKGTNNSIATTPSIIVIGAFRVSDKTATVYSATVEDERFQEGQSLGRETPVIEALLPGDDSPMHLGMLGAGSRSGSVVALQGTSSSSALAARAIVEWRLDAEDRRQGQSPQSFFSTLVDHAGYFEKAPLKVGNGLILTETEYDRHRARLTSVKKESLHPSP</sequence>
<dbReference type="EMBL" id="JAKGAQ010000001">
    <property type="protein sequence ID" value="MCF2869487.1"/>
    <property type="molecule type" value="Genomic_DNA"/>
</dbReference>
<dbReference type="SUPFAM" id="SSF52743">
    <property type="entry name" value="Subtilisin-like"/>
    <property type="match status" value="1"/>
</dbReference>
<evidence type="ECO:0008006" key="3">
    <source>
        <dbReference type="Google" id="ProtNLM"/>
    </source>
</evidence>
<accession>A0ABS9CQI5</accession>
<dbReference type="InterPro" id="IPR036852">
    <property type="entry name" value="Peptidase_S8/S53_dom_sf"/>
</dbReference>
<gene>
    <name evidence="1" type="ORF">L0664_00285</name>
</gene>
<evidence type="ECO:0000313" key="1">
    <source>
        <dbReference type="EMBL" id="MCF2869487.1"/>
    </source>
</evidence>
<dbReference type="RefSeq" id="WP_235223621.1">
    <property type="nucleotide sequence ID" value="NZ_JAKGAQ010000001.1"/>
</dbReference>
<organism evidence="1 2">
    <name type="scientific">Octadecabacter dasysiphoniae</name>
    <dbReference type="NCBI Taxonomy" id="2909341"/>
    <lineage>
        <taxon>Bacteria</taxon>
        <taxon>Pseudomonadati</taxon>
        <taxon>Pseudomonadota</taxon>
        <taxon>Alphaproteobacteria</taxon>
        <taxon>Rhodobacterales</taxon>
        <taxon>Roseobacteraceae</taxon>
        <taxon>Octadecabacter</taxon>
    </lineage>
</organism>
<reference evidence="1 2" key="1">
    <citation type="submission" date="2022-01" db="EMBL/GenBank/DDBJ databases">
        <title>Octadecabacter sp. nov., isolated from a marine alga.</title>
        <authorList>
            <person name="Jin M.S."/>
            <person name="Kim H.M."/>
            <person name="Han D.M."/>
            <person name="Jung J.J."/>
            <person name="Jeon C.O."/>
        </authorList>
    </citation>
    <scope>NUCLEOTIDE SEQUENCE [LARGE SCALE GENOMIC DNA]</scope>
    <source>
        <strain evidence="1 2">G9-8</strain>
    </source>
</reference>
<keyword evidence="2" id="KW-1185">Reference proteome</keyword>
<dbReference type="Proteomes" id="UP001200557">
    <property type="component" value="Unassembled WGS sequence"/>
</dbReference>
<name>A0ABS9CQI5_9RHOB</name>
<protein>
    <recommendedName>
        <fullName evidence="3">Peptidase S8/S53 domain-containing protein</fullName>
    </recommendedName>
</protein>
<comment type="caution">
    <text evidence="1">The sequence shown here is derived from an EMBL/GenBank/DDBJ whole genome shotgun (WGS) entry which is preliminary data.</text>
</comment>